<name>A0A2A4YYF2_9PROT</name>
<keyword evidence="1" id="KW-1133">Transmembrane helix</keyword>
<reference evidence="2" key="2">
    <citation type="journal article" date="2018" name="ISME J.">
        <title>A dynamic microbial community with high functional redundancy inhabits the cold, oxic subseafloor aquifer.</title>
        <authorList>
            <person name="Tully B.J."/>
            <person name="Wheat C.G."/>
            <person name="Glazer B.T."/>
            <person name="Huber J.A."/>
        </authorList>
    </citation>
    <scope>NUCLEOTIDE SEQUENCE</scope>
    <source>
        <strain evidence="2">NORP83</strain>
    </source>
</reference>
<reference key="1">
    <citation type="submission" date="2017-08" db="EMBL/GenBank/DDBJ databases">
        <title>A dynamic microbial community with high functional redundancy inhabits the cold, oxic subseafloor aquifer.</title>
        <authorList>
            <person name="Tully B.J."/>
            <person name="Wheat C.G."/>
            <person name="Glazer B.T."/>
            <person name="Huber J.A."/>
        </authorList>
    </citation>
    <scope>NUCLEOTIDE SEQUENCE [LARGE SCALE GENOMIC DNA]</scope>
</reference>
<evidence type="ECO:0000256" key="1">
    <source>
        <dbReference type="SAM" id="Phobius"/>
    </source>
</evidence>
<organism evidence="2">
    <name type="scientific">OCS116 cluster bacterium</name>
    <dbReference type="NCBI Taxonomy" id="2030921"/>
    <lineage>
        <taxon>Bacteria</taxon>
        <taxon>Pseudomonadati</taxon>
        <taxon>Pseudomonadota</taxon>
        <taxon>Alphaproteobacteria</taxon>
        <taxon>OCS116 cluster</taxon>
    </lineage>
</organism>
<feature type="transmembrane region" description="Helical" evidence="1">
    <location>
        <begin position="128"/>
        <end position="151"/>
    </location>
</feature>
<dbReference type="EMBL" id="NVUS01000014">
    <property type="protein sequence ID" value="PCI99842.1"/>
    <property type="molecule type" value="Genomic_DNA"/>
</dbReference>
<evidence type="ECO:0000313" key="2">
    <source>
        <dbReference type="EMBL" id="PCI99842.1"/>
    </source>
</evidence>
<protein>
    <recommendedName>
        <fullName evidence="3">DUF1772 domain-containing protein</fullName>
    </recommendedName>
</protein>
<dbReference type="AlphaFoldDB" id="A0A2A4YYF2"/>
<evidence type="ECO:0008006" key="3">
    <source>
        <dbReference type="Google" id="ProtNLM"/>
    </source>
</evidence>
<gene>
    <name evidence="2" type="ORF">COB13_11390</name>
</gene>
<sequence>MQVAAAIIACLSGLGLALVVGVRLLPEAGWQLPFDLRFFGYSFETAEGYLTAITPLGRDWYGGPFRVLDTLFPLSVGLWLSLLALRRGRGLAASAAAGAATLFAAADLSENYTLMQLMAGPLPPDAALVVQANFLTMAKYGLILLAFVLLAKSWVVKPQAKRGSETNGK</sequence>
<accession>A0A2A4YYF2</accession>
<feature type="transmembrane region" description="Helical" evidence="1">
    <location>
        <begin position="91"/>
        <end position="108"/>
    </location>
</feature>
<comment type="caution">
    <text evidence="2">The sequence shown here is derived from an EMBL/GenBank/DDBJ whole genome shotgun (WGS) entry which is preliminary data.</text>
</comment>
<proteinExistence type="predicted"/>
<keyword evidence="1" id="KW-0472">Membrane</keyword>
<feature type="transmembrane region" description="Helical" evidence="1">
    <location>
        <begin position="65"/>
        <end position="84"/>
    </location>
</feature>
<keyword evidence="1" id="KW-0812">Transmembrane</keyword>